<dbReference type="InterPro" id="IPR012902">
    <property type="entry name" value="N_methyl_site"/>
</dbReference>
<name>A0A2W1JT61_9CYAN</name>
<organism evidence="2 3">
    <name type="scientific">Acaryochloris thomasi RCC1774</name>
    <dbReference type="NCBI Taxonomy" id="1764569"/>
    <lineage>
        <taxon>Bacteria</taxon>
        <taxon>Bacillati</taxon>
        <taxon>Cyanobacteriota</taxon>
        <taxon>Cyanophyceae</taxon>
        <taxon>Acaryochloridales</taxon>
        <taxon>Acaryochloridaceae</taxon>
        <taxon>Acaryochloris</taxon>
        <taxon>Acaryochloris thomasi</taxon>
    </lineage>
</organism>
<dbReference type="EMBL" id="PQWO01000007">
    <property type="protein sequence ID" value="PZD73064.1"/>
    <property type="molecule type" value="Genomic_DNA"/>
</dbReference>
<dbReference type="OrthoDB" id="572579at2"/>
<gene>
    <name evidence="2" type="ORF">C1752_02694</name>
</gene>
<comment type="caution">
    <text evidence="2">The sequence shown here is derived from an EMBL/GenBank/DDBJ whole genome shotgun (WGS) entry which is preliminary data.</text>
</comment>
<keyword evidence="1" id="KW-1133">Transmembrane helix</keyword>
<accession>A0A2W1JT61</accession>
<sequence>MDKLILALSLRQKKRMEQGFTLVEVLVGVLLTLTFVGISTQAFVVSAMFKVRGQELSEATTWMQQDAENIRFEASRLNISSGVPQETEHSNRCSAGNAAAGYADLLRDDILIKEGDSETGDSVSPQDLDRESAMGQRPYVLRRVMSPATTAPFNVLSVSYAVYAEGEEPIDDTDTMDAAAIATSYSEIIPNASFACE</sequence>
<feature type="transmembrane region" description="Helical" evidence="1">
    <location>
        <begin position="21"/>
        <end position="49"/>
    </location>
</feature>
<protein>
    <recommendedName>
        <fullName evidence="4">Prepilin-type N-terminal cleavage/methylation domain-containing protein</fullName>
    </recommendedName>
</protein>
<dbReference type="RefSeq" id="WP_146242333.1">
    <property type="nucleotide sequence ID" value="NZ_CAWNWM010000007.1"/>
</dbReference>
<reference evidence="2 3" key="1">
    <citation type="journal article" date="2018" name="Sci. Rep.">
        <title>A novel species of the marine cyanobacterium Acaryochloris with a unique pigment content and lifestyle.</title>
        <authorList>
            <person name="Partensky F."/>
            <person name="Six C."/>
            <person name="Ratin M."/>
            <person name="Garczarek L."/>
            <person name="Vaulot D."/>
            <person name="Probert I."/>
            <person name="Calteau A."/>
            <person name="Gourvil P."/>
            <person name="Marie D."/>
            <person name="Grebert T."/>
            <person name="Bouchier C."/>
            <person name="Le Panse S."/>
            <person name="Gachenot M."/>
            <person name="Rodriguez F."/>
            <person name="Garrido J.L."/>
        </authorList>
    </citation>
    <scope>NUCLEOTIDE SEQUENCE [LARGE SCALE GENOMIC DNA]</scope>
    <source>
        <strain evidence="2 3">RCC1774</strain>
    </source>
</reference>
<keyword evidence="1" id="KW-0812">Transmembrane</keyword>
<dbReference type="Proteomes" id="UP000248857">
    <property type="component" value="Unassembled WGS sequence"/>
</dbReference>
<proteinExistence type="predicted"/>
<evidence type="ECO:0000313" key="3">
    <source>
        <dbReference type="Proteomes" id="UP000248857"/>
    </source>
</evidence>
<keyword evidence="1" id="KW-0472">Membrane</keyword>
<evidence type="ECO:0008006" key="4">
    <source>
        <dbReference type="Google" id="ProtNLM"/>
    </source>
</evidence>
<evidence type="ECO:0000313" key="2">
    <source>
        <dbReference type="EMBL" id="PZD73064.1"/>
    </source>
</evidence>
<dbReference type="Pfam" id="PF07963">
    <property type="entry name" value="N_methyl"/>
    <property type="match status" value="1"/>
</dbReference>
<evidence type="ECO:0000256" key="1">
    <source>
        <dbReference type="SAM" id="Phobius"/>
    </source>
</evidence>
<keyword evidence="3" id="KW-1185">Reference proteome</keyword>
<dbReference type="AlphaFoldDB" id="A0A2W1JT61"/>